<protein>
    <recommendedName>
        <fullName evidence="16">Crumbs cell polarity complex component 2b</fullName>
    </recommendedName>
</protein>
<keyword evidence="15" id="KW-1185">Reference proteome</keyword>
<evidence type="ECO:0000256" key="3">
    <source>
        <dbReference type="ARBA" id="ARBA00022729"/>
    </source>
</evidence>
<feature type="disulfide bond" evidence="9">
    <location>
        <begin position="1504"/>
        <end position="1513"/>
    </location>
</feature>
<feature type="disulfide bond" evidence="9">
    <location>
        <begin position="762"/>
        <end position="779"/>
    </location>
</feature>
<feature type="domain" description="EGF-like" evidence="13">
    <location>
        <begin position="562"/>
        <end position="599"/>
    </location>
</feature>
<comment type="subcellular location">
    <subcellularLocation>
        <location evidence="1">Membrane</location>
    </subcellularLocation>
</comment>
<evidence type="ECO:0000256" key="5">
    <source>
        <dbReference type="ARBA" id="ARBA00022837"/>
    </source>
</evidence>
<evidence type="ECO:0000256" key="8">
    <source>
        <dbReference type="ARBA" id="ARBA00023180"/>
    </source>
</evidence>
<evidence type="ECO:0000256" key="9">
    <source>
        <dbReference type="PROSITE-ProRule" id="PRU00076"/>
    </source>
</evidence>
<feature type="compositionally biased region" description="Pro residues" evidence="10">
    <location>
        <begin position="1780"/>
        <end position="1806"/>
    </location>
</feature>
<feature type="disulfide bond" evidence="9">
    <location>
        <begin position="1841"/>
        <end position="1850"/>
    </location>
</feature>
<feature type="disulfide bond" evidence="9">
    <location>
        <begin position="255"/>
        <end position="264"/>
    </location>
</feature>
<feature type="domain" description="EGF-like" evidence="13">
    <location>
        <begin position="2045"/>
        <end position="2081"/>
    </location>
</feature>
<sequence length="2856" mass="310952">MRNMKGLSFHLVAVIIAHLNGGVVIRSQSVCSRATSPQWRLQPQTVQVRWTLMENTCNSTVQCWGDEERAGTPPSHFWPVTDLPQICPLELQFGDKLFMSTDATLGLYGIRIISVSKEDFESCSTASQSRDRFVFTDDILNGTRQVEPKWLTPGLHYFLASHEGDSQLCKLGLRLNVSVKEQRCQSSPLVRLCSGNGVCRTGFWESGAYRCQCLRHYSGKFCERFRTCLDNPCEDRAVCLSNETGRVHATFRCFCPPKFTGLNCSDVFGRGDCCRVCRNGTCFQVFPLSFRCVCDTAHPGLPCGTSCDPNPCRNGRVCRESSENASGYVCACPEGFTGPRCETPVDNNCLSYECQLCEDDPTGPLCGRQRGPCDPSPCLNNASCSVRGEDFVCRCLPGFSGKRCDEIINYCSLLHINCLHEGICLSVIGGFNCLCAPGWMGEVCQYVGNACLIYPDGCLNGGTCVTTSQPTDPPQYRCTCHRDYTGPHCESEIDDCISSPCQHNGICMDFAGFYKCRCPPGFLGLDCEVDVDACTLPNATCPVNMQCLDLPDGLKELIGVFPVSRPALQPCANMGRCVVNDASSYACLCAPGWTGRNCRVNVDDCVQHWCQNGATCVDRVDGYGCLCPNGYGGARCEVDVNDCPGHRCSERGVCLDWPGGYTCRCDLGFEGRDCERETDECLSSLCANGATCEDLTGSYRCHCPPGFEGQWCSENSDDCWSRPCLNGGSCVDLLNGHICHCPFGWGGDDCDTPMNQCVSNPCDPGGTLYCKELANDFRCVCQHGYVGRLCETPISHCVDGLCHHGSKCVDLLRGFECRCLPGSTGRFCEVKTDDCRAEPCGPLSLCKDTVNGYSCFCAPGFIGNNCETEVNECLSQPCQNGATCSDELNGFSCRCPVGITGDNCELNIDECLSSPCRHNSTCVDLANGYECLCLPGFTGTECELDVDECASSPCKNGATCIDQPGNYHCQCLTPFKGQNCEFLPCEANNPCENGAECVEEPDRLHFPLGFSCRCGRGFAGPRCEINVDECSSDPCLRGFCYDVVDGFYCLCNPGYAGVRCEHGVDDCADNMCINNSTCRDLHLSYECLCLPGWEGEFCQREVDECSSQPCQNNATCSDLLNGYRCECLQGWAGRDCTDDINECDSQPCLNGARCQESHLPGEFSCTCPPFFTGPLCNVPFDPCDPAHDPCLHNATCLTRSNGTAVCRCQPGFEGTRCEIDTEECISGPCQNQGRCLDGVNSYSHLIDPCFFFLHMSLKISILMIVFVFSCYCEPGFSGQHCEEDINDCASSPCQNGGICQDLCVCRPGYAGTWCELSIDECVSNPCRNGGSCVDGPNRYQCLCGGGFVGFHCEINTDECECTSVPCLNGGTCLDLVDKYACFCLDGHSGKNCEIDVDVCLESPTNVSLCLNGGTCLDGTGANFTCSCTAGFIGDFCEVNTNECCSDPCLHGAICQDLVNGYLCHCRAGWTGLHCELDINECLPQPCNQGMCIQNEPGYGYTCFCRPGFVGKSCEHNYDDCLLQPCPAGYTCVDGINGVSCQPAEGDMSSVPWEPVLTPPPRESLVTASPASPVSEYGEQPTDSSYIQYFGNSYLEFEGIDLGANNNITVRFQTWEPQGTLLYVDQGAVTRGFFFMKLFIQDGMLQYAFSCNQEEGVRRINTSQRVDNGSPFIVYVRQHLAPCEAEVVLSGHERVRSRPSNYWSGLTIQRTSHLFIGGLPHRYQPYQGAKPFSNYTGCIEIVEMNKLRGFYTSSAIAGSNVDHSLTRPPLTPTRPWQHTPTRPPLAPTRPQPPPPAPTRPLQLPPAPTQPPTLICHAHLCRNGGSCREQQSPGGDLSFYCDCPLHFTGLLCEKDATIFIPSFNGTSHLELPPVASLLQAPGAVLSFHLKNNLQLITSSLLFSAREENFGDRFLHVFLQDGIPVVNLGCGGVHLLKAEADQAINTNRLTSITIRYRLPGSRSEGSCMIEIGVDNGTMKRQEEPQFQSLSEAAFGPIFLGDVPSDRDPPDSSREVTGFVGCIQELHINSKEVYITAEALGGRNIHNCATPVCQHLPCRHGGTCVSDAEDWYCECPPLFSGRLCQFTACQWSPCAHGATCIPKSPLEVVCLCPYGRQGLLCDEVVDITRARFSGNDEFGYTSFAAYSSIPSLSLYYEFQLKVTFADNALALKDNLILFSGLKGQGVDGDDFLVLGVRNGRIVHKFNLGSGVGTIVSDRINRSIDIHTVNFGRSLRTGWLKVDGQRNRTASSPGHLVGLNALSQVFVGGYNEYTPELLPLGSRFRNGFQGCIFDVEFRTRRDGKFIPLGSPEGHPNSGRSVGQCGVTPCTLVTCRNGGTCVDSGSSVYCQCPFGWKGALCSETVSVCDAEHSPPPLCAQGSTCIPLPEGYTCLCPLGTGGLHCQQAMTISDPFFSSNQLSWMSFPPTSMRHSTDLWLQFQTLSPEGILFYTAQHLSTRAGDFFCVSLTTARVQFRYNLGSGTNVLQSRNTVDTSGGTWHTLRAGRTGHRGYLVLDGVEVKQNDTEGTMTTLDVATDLFVGGVSDLSAISPFAVEDAPTGFTGGMRELILNGHDFDLSETGAVGGANVGDWDGTACGYKVCRNGGRCGASSDVGSDSFTCACPPTWTGRVCNQSVYCVGNLCQHGSLCFSAPAAGTYSCVCPLGWEGTYCDQPVGVGMTTLRFVGNSYVKYRDPRFNTRNLRYTRVSFNLTTNESEGLILWMGRAGHDDDDYLAVGISGGSLKIAVNLGERLTPPFTVRNATLCCDKWHYLSVSLDGTMMQVFLGDVRVLNEDVDPFERYVALNYGGQMYFGGFELHRNISVVTSGLFRKGFTGDLKDVSLYQDRLEILQNSEGFNVNKGIE</sequence>
<feature type="disulfide bond" evidence="9">
    <location>
        <begin position="703"/>
        <end position="712"/>
    </location>
</feature>
<feature type="domain" description="Laminin G" evidence="12">
    <location>
        <begin position="1583"/>
        <end position="1765"/>
    </location>
</feature>
<dbReference type="Gene3D" id="2.10.25.10">
    <property type="entry name" value="Laminin"/>
    <property type="match status" value="38"/>
</dbReference>
<dbReference type="GO" id="GO:0005509">
    <property type="term" value="F:calcium ion binding"/>
    <property type="evidence" value="ECO:0007669"/>
    <property type="project" value="InterPro"/>
</dbReference>
<keyword evidence="2 9" id="KW-0245">EGF-like domain</keyword>
<feature type="domain" description="EGF-like" evidence="13">
    <location>
        <begin position="2082"/>
        <end position="2118"/>
    </location>
</feature>
<feature type="domain" description="EGF-like" evidence="13">
    <location>
        <begin position="180"/>
        <end position="223"/>
    </location>
</feature>
<feature type="domain" description="EGF-like" evidence="13">
    <location>
        <begin position="982"/>
        <end position="1024"/>
    </location>
</feature>
<dbReference type="SMART" id="SM00181">
    <property type="entry name" value="EGF"/>
    <property type="match status" value="38"/>
</dbReference>
<dbReference type="InParanoid" id="A0A3P9A0J0"/>
<feature type="domain" description="EGF-like" evidence="13">
    <location>
        <begin position="793"/>
        <end position="829"/>
    </location>
</feature>
<dbReference type="SUPFAM" id="SSF57184">
    <property type="entry name" value="Growth factor receptor domain"/>
    <property type="match status" value="2"/>
</dbReference>
<feature type="domain" description="EGF-like" evidence="13">
    <location>
        <begin position="945"/>
        <end position="981"/>
    </location>
</feature>
<feature type="disulfide bond" evidence="9">
    <location>
        <begin position="1127"/>
        <end position="1136"/>
    </location>
</feature>
<feature type="disulfide bond" evidence="9">
    <location>
        <begin position="1343"/>
        <end position="1352"/>
    </location>
</feature>
<feature type="domain" description="EGF-like" evidence="13">
    <location>
        <begin position="304"/>
        <end position="342"/>
    </location>
</feature>
<feature type="domain" description="EGF-like" evidence="13">
    <location>
        <begin position="1395"/>
        <end position="1437"/>
    </location>
</feature>
<dbReference type="STRING" id="8010.ENSELUP00000034331"/>
<dbReference type="SMART" id="SM00282">
    <property type="entry name" value="LamG"/>
    <property type="match status" value="5"/>
</dbReference>
<feature type="domain" description="EGF-like" evidence="13">
    <location>
        <begin position="601"/>
        <end position="637"/>
    </location>
</feature>
<dbReference type="FunFam" id="2.10.25.10:FF:000920">
    <property type="entry name" value="protein eyes shut homolog"/>
    <property type="match status" value="1"/>
</dbReference>
<feature type="domain" description="EGF-like" evidence="13">
    <location>
        <begin position="639"/>
        <end position="675"/>
    </location>
</feature>
<feature type="disulfide bond" evidence="9">
    <location>
        <begin position="781"/>
        <end position="790"/>
    </location>
</feature>
<feature type="domain" description="EGF-like" evidence="13">
    <location>
        <begin position="2320"/>
        <end position="2356"/>
    </location>
</feature>
<feature type="disulfide bond" evidence="9">
    <location>
        <begin position="1208"/>
        <end position="1217"/>
    </location>
</feature>
<dbReference type="CDD" id="cd00110">
    <property type="entry name" value="LamG"/>
    <property type="match status" value="5"/>
</dbReference>
<feature type="domain" description="Laminin G" evidence="12">
    <location>
        <begin position="2406"/>
        <end position="2590"/>
    </location>
</feature>
<accession>A0A3P9A0J0</accession>
<feature type="disulfide bond" evidence="9">
    <location>
        <begin position="2636"/>
        <end position="2653"/>
    </location>
</feature>
<dbReference type="InterPro" id="IPR013032">
    <property type="entry name" value="EGF-like_CS"/>
</dbReference>
<organism evidence="14 15">
    <name type="scientific">Esox lucius</name>
    <name type="common">Northern pike</name>
    <dbReference type="NCBI Taxonomy" id="8010"/>
    <lineage>
        <taxon>Eukaryota</taxon>
        <taxon>Metazoa</taxon>
        <taxon>Chordata</taxon>
        <taxon>Craniata</taxon>
        <taxon>Vertebrata</taxon>
        <taxon>Euteleostomi</taxon>
        <taxon>Actinopterygii</taxon>
        <taxon>Neopterygii</taxon>
        <taxon>Teleostei</taxon>
        <taxon>Protacanthopterygii</taxon>
        <taxon>Esociformes</taxon>
        <taxon>Esocidae</taxon>
        <taxon>Esox</taxon>
    </lineage>
</organism>
<feature type="domain" description="EGF-like" evidence="13">
    <location>
        <begin position="831"/>
        <end position="867"/>
    </location>
</feature>
<dbReference type="InterPro" id="IPR001791">
    <property type="entry name" value="Laminin_G"/>
</dbReference>
<feature type="disulfide bond" evidence="9">
    <location>
        <begin position="741"/>
        <end position="750"/>
    </location>
</feature>
<keyword evidence="7 9" id="KW-1015">Disulfide bond</keyword>
<feature type="domain" description="EGF-like" evidence="13">
    <location>
        <begin position="1284"/>
        <end position="1315"/>
    </location>
</feature>
<keyword evidence="6" id="KW-0472">Membrane</keyword>
<feature type="domain" description="EGF-like" evidence="13">
    <location>
        <begin position="2627"/>
        <end position="2665"/>
    </location>
</feature>
<evidence type="ECO:0000259" key="13">
    <source>
        <dbReference type="PROSITE" id="PS50026"/>
    </source>
</evidence>
<feature type="domain" description="EGF-like" evidence="13">
    <location>
        <begin position="1439"/>
        <end position="1475"/>
    </location>
</feature>
<feature type="domain" description="EGF-like" evidence="13">
    <location>
        <begin position="369"/>
        <end position="405"/>
    </location>
</feature>
<dbReference type="PROSITE" id="PS50025">
    <property type="entry name" value="LAM_G_DOMAIN"/>
    <property type="match status" value="5"/>
</dbReference>
<feature type="disulfide bond" evidence="9">
    <location>
        <begin position="1167"/>
        <end position="1176"/>
    </location>
</feature>
<feature type="domain" description="EGF-like" evidence="13">
    <location>
        <begin position="1810"/>
        <end position="1851"/>
    </location>
</feature>
<feature type="disulfide bond" evidence="9">
    <location>
        <begin position="395"/>
        <end position="404"/>
    </location>
</feature>
<dbReference type="PROSITE" id="PS00010">
    <property type="entry name" value="ASX_HYDROXYL"/>
    <property type="match status" value="15"/>
</dbReference>
<dbReference type="FunFam" id="2.10.25.10:FF:000309">
    <property type="entry name" value="Uncharacterized protein, isoform A"/>
    <property type="match status" value="1"/>
</dbReference>
<feature type="disulfide bond" evidence="9">
    <location>
        <begin position="665"/>
        <end position="674"/>
    </location>
</feature>
<dbReference type="GeneTree" id="ENSGT00940000160615"/>
<reference evidence="14" key="3">
    <citation type="submission" date="2025-08" db="UniProtKB">
        <authorList>
            <consortium name="Ensembl"/>
        </authorList>
    </citation>
    <scope>IDENTIFICATION</scope>
</reference>
<dbReference type="Bgee" id="ENSELUG00000012900">
    <property type="expression patterns" value="Expressed in ovary and 3 other cell types or tissues"/>
</dbReference>
<dbReference type="Proteomes" id="UP000265140">
    <property type="component" value="Chromosome 5"/>
</dbReference>
<evidence type="ECO:0000256" key="1">
    <source>
        <dbReference type="ARBA" id="ARBA00004370"/>
    </source>
</evidence>
<dbReference type="FunFam" id="2.10.25.10:FF:000100">
    <property type="entry name" value="neurogenic locus notch homolog protein 3"/>
    <property type="match status" value="1"/>
</dbReference>
<feature type="disulfide bond" evidence="9">
    <location>
        <begin position="1014"/>
        <end position="1023"/>
    </location>
</feature>
<feature type="disulfide bond" evidence="9">
    <location>
        <begin position="2655"/>
        <end position="2664"/>
    </location>
</feature>
<feature type="disulfide bond" evidence="9">
    <location>
        <begin position="971"/>
        <end position="980"/>
    </location>
</feature>
<evidence type="ECO:0000256" key="2">
    <source>
        <dbReference type="ARBA" id="ARBA00022536"/>
    </source>
</evidence>
<feature type="domain" description="EGF-like" evidence="13">
    <location>
        <begin position="2586"/>
        <end position="2626"/>
    </location>
</feature>
<dbReference type="PROSITE" id="PS01186">
    <property type="entry name" value="EGF_2"/>
    <property type="match status" value="26"/>
</dbReference>
<evidence type="ECO:0000256" key="4">
    <source>
        <dbReference type="ARBA" id="ARBA00022737"/>
    </source>
</evidence>
<dbReference type="Pfam" id="PF02210">
    <property type="entry name" value="Laminin_G_2"/>
    <property type="match status" value="5"/>
</dbReference>
<feature type="disulfide bond" evidence="9">
    <location>
        <begin position="213"/>
        <end position="222"/>
    </location>
</feature>
<dbReference type="Gene3D" id="2.60.120.200">
    <property type="match status" value="5"/>
</dbReference>
<feature type="domain" description="EGF-like" evidence="13">
    <location>
        <begin position="1139"/>
        <end position="1177"/>
    </location>
</feature>
<dbReference type="PROSITE" id="PS01187">
    <property type="entry name" value="EGF_CA"/>
    <property type="match status" value="5"/>
</dbReference>
<feature type="disulfide bond" evidence="9">
    <location>
        <begin position="933"/>
        <end position="942"/>
    </location>
</feature>
<dbReference type="FunFam" id="2.10.25.10:FF:000373">
    <property type="entry name" value="sushi, nidogen and EGF-like domain-containing protein 1"/>
    <property type="match status" value="1"/>
</dbReference>
<feature type="domain" description="EGF-like" evidence="13">
    <location>
        <begin position="1317"/>
        <end position="1353"/>
    </location>
</feature>
<feature type="domain" description="EGF-like" evidence="13">
    <location>
        <begin position="753"/>
        <end position="791"/>
    </location>
</feature>
<dbReference type="PANTHER" id="PTHR12916:SF4">
    <property type="entry name" value="UNINFLATABLE, ISOFORM C"/>
    <property type="match status" value="1"/>
</dbReference>
<evidence type="ECO:0000256" key="6">
    <source>
        <dbReference type="ARBA" id="ARBA00023136"/>
    </source>
</evidence>
<dbReference type="InterPro" id="IPR000152">
    <property type="entry name" value="EGF-type_Asp/Asn_hydroxyl_site"/>
</dbReference>
<dbReference type="InterPro" id="IPR001881">
    <property type="entry name" value="EGF-like_Ca-bd_dom"/>
</dbReference>
<feature type="disulfide bond" evidence="9">
    <location>
        <begin position="1383"/>
        <end position="1392"/>
    </location>
</feature>
<dbReference type="GO" id="GO:0048731">
    <property type="term" value="P:system development"/>
    <property type="evidence" value="ECO:0007669"/>
    <property type="project" value="UniProtKB-ARBA"/>
</dbReference>
<dbReference type="GO" id="GO:0045597">
    <property type="term" value="P:positive regulation of cell differentiation"/>
    <property type="evidence" value="ECO:0007669"/>
    <property type="project" value="UniProtKB-ARBA"/>
</dbReference>
<dbReference type="FunFam" id="2.10.25.10:FF:000508">
    <property type="entry name" value="Eyes shut homolog"/>
    <property type="match status" value="1"/>
</dbReference>
<dbReference type="GO" id="GO:1901222">
    <property type="term" value="P:regulation of non-canonical NF-kappaB signal transduction"/>
    <property type="evidence" value="ECO:0007669"/>
    <property type="project" value="UniProtKB-ARBA"/>
</dbReference>
<dbReference type="PROSITE" id="PS50026">
    <property type="entry name" value="EGF_3"/>
    <property type="match status" value="37"/>
</dbReference>
<dbReference type="InterPro" id="IPR013320">
    <property type="entry name" value="ConA-like_dom_sf"/>
</dbReference>
<feature type="domain" description="Laminin G" evidence="12">
    <location>
        <begin position="1856"/>
        <end position="2049"/>
    </location>
</feature>
<feature type="disulfide bond" evidence="9">
    <location>
        <begin position="332"/>
        <end position="341"/>
    </location>
</feature>
<dbReference type="SUPFAM" id="SSF57196">
    <property type="entry name" value="EGF/Laminin"/>
    <property type="match status" value="25"/>
</dbReference>
<dbReference type="FunFam" id="2.10.25.10:FF:000472">
    <property type="entry name" value="Uncharacterized protein, isoform A"/>
    <property type="match status" value="4"/>
</dbReference>
<feature type="chain" id="PRO_5044226661" description="Crumbs cell polarity complex component 2b" evidence="11">
    <location>
        <begin position="23"/>
        <end position="2856"/>
    </location>
</feature>
<feature type="disulfide bond" evidence="9">
    <location>
        <begin position="1089"/>
        <end position="1098"/>
    </location>
</feature>
<name>A0A3P9A0J0_ESOLU</name>
<feature type="disulfide bond" evidence="9">
    <location>
        <begin position="819"/>
        <end position="828"/>
    </location>
</feature>
<feature type="domain" description="EGF-like" evidence="13">
    <location>
        <begin position="2358"/>
        <end position="2399"/>
    </location>
</feature>
<feature type="signal peptide" evidence="11">
    <location>
        <begin position="1"/>
        <end position="22"/>
    </location>
</feature>
<feature type="domain" description="EGF-like" evidence="13">
    <location>
        <begin position="492"/>
        <end position="528"/>
    </location>
</feature>
<dbReference type="GO" id="GO:0007219">
    <property type="term" value="P:Notch signaling pathway"/>
    <property type="evidence" value="ECO:0007669"/>
    <property type="project" value="TreeGrafter"/>
</dbReference>
<feature type="disulfide bond" evidence="9">
    <location>
        <begin position="2108"/>
        <end position="2117"/>
    </location>
</feature>
<dbReference type="GO" id="GO:0060218">
    <property type="term" value="P:hematopoietic stem cell differentiation"/>
    <property type="evidence" value="ECO:0007669"/>
    <property type="project" value="UniProtKB-ARBA"/>
</dbReference>
<feature type="disulfide bond" evidence="9">
    <location>
        <begin position="627"/>
        <end position="636"/>
    </location>
</feature>
<feature type="disulfide bond" evidence="9">
    <location>
        <begin position="2616"/>
        <end position="2625"/>
    </location>
</feature>
<feature type="disulfide bond" evidence="9">
    <location>
        <begin position="435"/>
        <end position="444"/>
    </location>
</feature>
<dbReference type="InterPro" id="IPR009030">
    <property type="entry name" value="Growth_fac_rcpt_cys_sf"/>
</dbReference>
<evidence type="ECO:0000256" key="10">
    <source>
        <dbReference type="SAM" id="MobiDB-lite"/>
    </source>
</evidence>
<evidence type="ECO:0000256" key="7">
    <source>
        <dbReference type="ARBA" id="ARBA00023157"/>
    </source>
</evidence>
<feature type="domain" description="EGF-like" evidence="13">
    <location>
        <begin position="407"/>
        <end position="445"/>
    </location>
</feature>
<feature type="disulfide bond" evidence="9">
    <location>
        <begin position="1051"/>
        <end position="1060"/>
    </location>
</feature>
<dbReference type="GO" id="GO:0005112">
    <property type="term" value="F:Notch binding"/>
    <property type="evidence" value="ECO:0007669"/>
    <property type="project" value="TreeGrafter"/>
</dbReference>
<feature type="domain" description="EGF-like" evidence="13">
    <location>
        <begin position="1026"/>
        <end position="1061"/>
    </location>
</feature>
<dbReference type="GO" id="GO:0048589">
    <property type="term" value="P:developmental growth"/>
    <property type="evidence" value="ECO:0007669"/>
    <property type="project" value="UniProtKB-ARBA"/>
</dbReference>
<evidence type="ECO:0000256" key="11">
    <source>
        <dbReference type="SAM" id="SignalP"/>
    </source>
</evidence>
<dbReference type="FunFam" id="2.60.120.200:FF:000183">
    <property type="entry name" value="Protein eyes shut homolog"/>
    <property type="match status" value="1"/>
</dbReference>
<reference evidence="14" key="2">
    <citation type="submission" date="2020-02" db="EMBL/GenBank/DDBJ databases">
        <title>Esox lucius (northern pike) genome, fEsoLuc1, primary haplotype.</title>
        <authorList>
            <person name="Myers G."/>
            <person name="Karagic N."/>
            <person name="Meyer A."/>
            <person name="Pippel M."/>
            <person name="Reichard M."/>
            <person name="Winkler S."/>
            <person name="Tracey A."/>
            <person name="Sims Y."/>
            <person name="Howe K."/>
            <person name="Rhie A."/>
            <person name="Formenti G."/>
            <person name="Durbin R."/>
            <person name="Fedrigo O."/>
            <person name="Jarvis E.D."/>
        </authorList>
    </citation>
    <scope>NUCLEOTIDE SEQUENCE [LARGE SCALE GENOMIC DNA]</scope>
</reference>
<dbReference type="Pfam" id="PF12661">
    <property type="entry name" value="hEGF"/>
    <property type="match status" value="7"/>
</dbReference>
<feature type="domain" description="EGF-like" evidence="13">
    <location>
        <begin position="907"/>
        <end position="943"/>
    </location>
</feature>
<feature type="domain" description="EGF-like" evidence="13">
    <location>
        <begin position="1477"/>
        <end position="1514"/>
    </location>
</feature>
<dbReference type="FunFam" id="2.10.25.10:FF:000575">
    <property type="entry name" value="Crumbs, isoform C"/>
    <property type="match status" value="1"/>
</dbReference>
<feature type="disulfide bond" evidence="9">
    <location>
        <begin position="1148"/>
        <end position="1165"/>
    </location>
</feature>
<feature type="domain" description="EGF-like" evidence="13">
    <location>
        <begin position="224"/>
        <end position="265"/>
    </location>
</feature>
<keyword evidence="3 11" id="KW-0732">Signal</keyword>
<dbReference type="FunCoup" id="A0A3P9A0J0">
    <property type="interactions" value="7"/>
</dbReference>
<feature type="disulfide bond" evidence="9">
    <location>
        <begin position="589"/>
        <end position="598"/>
    </location>
</feature>
<proteinExistence type="predicted"/>
<feature type="domain" description="EGF-like" evidence="13">
    <location>
        <begin position="1179"/>
        <end position="1218"/>
    </location>
</feature>
<keyword evidence="4" id="KW-0677">Repeat</keyword>
<feature type="domain" description="EGF-like" evidence="13">
    <location>
        <begin position="869"/>
        <end position="905"/>
    </location>
</feature>
<dbReference type="FunFam" id="2.10.25.10:FF:000142">
    <property type="entry name" value="Crumbs cell polarity complex component 2"/>
    <property type="match status" value="1"/>
</dbReference>
<dbReference type="Ensembl" id="ENSELUT00000038192.3">
    <property type="protein sequence ID" value="ENSELUP00000034331.3"/>
    <property type="gene ID" value="ENSELUG00000012900.3"/>
</dbReference>
<feature type="domain" description="EGF-like" evidence="13">
    <location>
        <begin position="1357"/>
        <end position="1393"/>
    </location>
</feature>
<feature type="disulfide bond" evidence="9">
    <location>
        <begin position="1305"/>
        <end position="1314"/>
    </location>
</feature>
<feature type="domain" description="EGF-like" evidence="13">
    <location>
        <begin position="1101"/>
        <end position="1137"/>
    </location>
</feature>
<dbReference type="PROSITE" id="PS00022">
    <property type="entry name" value="EGF_1"/>
    <property type="match status" value="38"/>
</dbReference>
<dbReference type="SMART" id="SM00179">
    <property type="entry name" value="EGF_CA"/>
    <property type="match status" value="32"/>
</dbReference>
<feature type="disulfide bond" evidence="9">
    <location>
        <begin position="2346"/>
        <end position="2355"/>
    </location>
</feature>
<feature type="disulfide bond" evidence="9">
    <location>
        <begin position="480"/>
        <end position="489"/>
    </location>
</feature>
<dbReference type="FunFam" id="2.10.25.10:FF:000434">
    <property type="entry name" value="Predicted protein"/>
    <property type="match status" value="1"/>
</dbReference>
<feature type="domain" description="EGF-like" evidence="13">
    <location>
        <begin position="447"/>
        <end position="490"/>
    </location>
</feature>
<evidence type="ECO:0000313" key="15">
    <source>
        <dbReference type="Proteomes" id="UP000265140"/>
    </source>
</evidence>
<dbReference type="InterPro" id="IPR000742">
    <property type="entry name" value="EGF"/>
</dbReference>
<evidence type="ECO:0000313" key="14">
    <source>
        <dbReference type="Ensembl" id="ENSELUP00000034331.3"/>
    </source>
</evidence>
<comment type="caution">
    <text evidence="9">Lacks conserved residue(s) required for the propagation of feature annotation.</text>
</comment>
<feature type="disulfide bond" evidence="9">
    <location>
        <begin position="1481"/>
        <end position="1491"/>
    </location>
</feature>
<feature type="disulfide bond" evidence="9">
    <location>
        <begin position="2071"/>
        <end position="2080"/>
    </location>
</feature>
<evidence type="ECO:0000259" key="12">
    <source>
        <dbReference type="PROSITE" id="PS50025"/>
    </source>
</evidence>
<dbReference type="Pfam" id="PF00008">
    <property type="entry name" value="EGF"/>
    <property type="match status" value="16"/>
</dbReference>
<dbReference type="FunFam" id="2.60.120.200:FF:000210">
    <property type="entry name" value="Protein eyes shut homolog"/>
    <property type="match status" value="1"/>
</dbReference>
<feature type="domain" description="Laminin G" evidence="12">
    <location>
        <begin position="2672"/>
        <end position="2856"/>
    </location>
</feature>
<dbReference type="FunFam" id="2.10.25.10:FF:000143">
    <property type="entry name" value="Protein crumbs 1"/>
    <property type="match status" value="2"/>
</dbReference>
<keyword evidence="5" id="KW-0106">Calcium</keyword>
<feature type="region of interest" description="Disordered" evidence="10">
    <location>
        <begin position="1760"/>
        <end position="1806"/>
    </location>
</feature>
<feature type="domain" description="Laminin G" evidence="12">
    <location>
        <begin position="2129"/>
        <end position="2319"/>
    </location>
</feature>
<keyword evidence="8" id="KW-0325">Glycoprotein</keyword>
<feature type="disulfide bond" evidence="9">
    <location>
        <begin position="895"/>
        <end position="904"/>
    </location>
</feature>
<dbReference type="PANTHER" id="PTHR12916">
    <property type="entry name" value="CYTOCHROME C OXIDASE POLYPEPTIDE VIC-2"/>
    <property type="match status" value="1"/>
</dbReference>
<dbReference type="InterPro" id="IPR018097">
    <property type="entry name" value="EGF_Ca-bd_CS"/>
</dbReference>
<reference evidence="14" key="4">
    <citation type="submission" date="2025-09" db="UniProtKB">
        <authorList>
            <consortium name="Ensembl"/>
        </authorList>
    </citation>
    <scope>IDENTIFICATION</scope>
</reference>
<dbReference type="FunFam" id="2.10.25.10:FF:000327">
    <property type="entry name" value="neurogenic locus notch homolog protein 4"/>
    <property type="match status" value="2"/>
</dbReference>
<dbReference type="SUPFAM" id="SSF49899">
    <property type="entry name" value="Concanavalin A-like lectins/glucanases"/>
    <property type="match status" value="5"/>
</dbReference>
<evidence type="ECO:0008006" key="16">
    <source>
        <dbReference type="Google" id="ProtNLM"/>
    </source>
</evidence>
<reference evidence="15" key="1">
    <citation type="journal article" date="2014" name="PLoS ONE">
        <title>The genome and linkage map of the northern pike (Esox lucius): conserved synteny revealed between the salmonid sister group and the Neoteleostei.</title>
        <authorList>
            <person name="Rondeau E.B."/>
            <person name="Minkley D.R."/>
            <person name="Leong J.S."/>
            <person name="Messmer A.M."/>
            <person name="Jantzen J.R."/>
            <person name="von Schalburg K.R."/>
            <person name="Lemon C."/>
            <person name="Bird N.H."/>
            <person name="Koop B.F."/>
        </authorList>
    </citation>
    <scope>NUCLEOTIDE SEQUENCE</scope>
</reference>
<feature type="disulfide bond" evidence="9">
    <location>
        <begin position="518"/>
        <end position="527"/>
    </location>
</feature>
<feature type="disulfide bond" evidence="9">
    <location>
        <begin position="1427"/>
        <end position="1436"/>
    </location>
</feature>
<feature type="disulfide bond" evidence="9">
    <location>
        <begin position="857"/>
        <end position="866"/>
    </location>
</feature>
<feature type="disulfide bond" evidence="9">
    <location>
        <begin position="1030"/>
        <end position="1040"/>
    </location>
</feature>
<dbReference type="FunFam" id="2.10.25.10:FF:000066">
    <property type="entry name" value="FAT atypical cadherin 4"/>
    <property type="match status" value="1"/>
</dbReference>
<feature type="disulfide bond" evidence="9">
    <location>
        <begin position="2389"/>
        <end position="2398"/>
    </location>
</feature>
<dbReference type="OMA" id="FYCEIAL"/>
<feature type="domain" description="EGF-like" evidence="13">
    <location>
        <begin position="677"/>
        <end position="713"/>
    </location>
</feature>
<feature type="disulfide bond" evidence="9">
    <location>
        <begin position="1465"/>
        <end position="1474"/>
    </location>
</feature>
<feature type="domain" description="EGF-like" evidence="13">
    <location>
        <begin position="715"/>
        <end position="751"/>
    </location>
</feature>
<feature type="domain" description="EGF-like" evidence="13">
    <location>
        <begin position="1063"/>
        <end position="1099"/>
    </location>
</feature>
<dbReference type="GO" id="GO:0016020">
    <property type="term" value="C:membrane"/>
    <property type="evidence" value="ECO:0007669"/>
    <property type="project" value="UniProtKB-SubCell"/>
</dbReference>
<dbReference type="CDD" id="cd00054">
    <property type="entry name" value="EGF_CA"/>
    <property type="match status" value="23"/>
</dbReference>